<dbReference type="Pfam" id="PF15072">
    <property type="entry name" value="HROB"/>
    <property type="match status" value="1"/>
</dbReference>
<dbReference type="GO" id="GO:0000725">
    <property type="term" value="P:recombinational repair"/>
    <property type="evidence" value="ECO:0007669"/>
    <property type="project" value="InterPro"/>
</dbReference>
<dbReference type="InterPro" id="IPR058570">
    <property type="entry name" value="HROB_OB"/>
</dbReference>
<dbReference type="EMBL" id="BKCJ010002036">
    <property type="protein sequence ID" value="GEU45790.1"/>
    <property type="molecule type" value="Genomic_DNA"/>
</dbReference>
<dbReference type="PANTHER" id="PTHR14523:SF1">
    <property type="entry name" value="HOMOLOGOUS RECOMBINATION OB-FOLD PROTEIN"/>
    <property type="match status" value="1"/>
</dbReference>
<proteinExistence type="predicted"/>
<evidence type="ECO:0000313" key="2">
    <source>
        <dbReference type="EMBL" id="GEU45790.1"/>
    </source>
</evidence>
<comment type="caution">
    <text evidence="2">The sequence shown here is derived from an EMBL/GenBank/DDBJ whole genome shotgun (WGS) entry which is preliminary data.</text>
</comment>
<accession>A0A6L2KAS0</accession>
<protein>
    <recommendedName>
        <fullName evidence="1">Homologous recombination OB-fold protein OB-fold domain-containing protein</fullName>
    </recommendedName>
</protein>
<feature type="domain" description="Homologous recombination OB-fold protein OB-fold" evidence="1">
    <location>
        <begin position="158"/>
        <end position="192"/>
    </location>
</feature>
<dbReference type="PANTHER" id="PTHR14523">
    <property type="entry name" value="UNCHARACTERIZED PROTEIN C17ORF53 HOMOLOG"/>
    <property type="match status" value="1"/>
</dbReference>
<name>A0A6L2KAS0_TANCI</name>
<gene>
    <name evidence="2" type="ORF">Tci_017768</name>
</gene>
<dbReference type="AlphaFoldDB" id="A0A6L2KAS0"/>
<organism evidence="2">
    <name type="scientific">Tanacetum cinerariifolium</name>
    <name type="common">Dalmatian daisy</name>
    <name type="synonym">Chrysanthemum cinerariifolium</name>
    <dbReference type="NCBI Taxonomy" id="118510"/>
    <lineage>
        <taxon>Eukaryota</taxon>
        <taxon>Viridiplantae</taxon>
        <taxon>Streptophyta</taxon>
        <taxon>Embryophyta</taxon>
        <taxon>Tracheophyta</taxon>
        <taxon>Spermatophyta</taxon>
        <taxon>Magnoliopsida</taxon>
        <taxon>eudicotyledons</taxon>
        <taxon>Gunneridae</taxon>
        <taxon>Pentapetalae</taxon>
        <taxon>asterids</taxon>
        <taxon>campanulids</taxon>
        <taxon>Asterales</taxon>
        <taxon>Asteraceae</taxon>
        <taxon>Asteroideae</taxon>
        <taxon>Anthemideae</taxon>
        <taxon>Anthemidinae</taxon>
        <taxon>Tanacetum</taxon>
    </lineage>
</organism>
<dbReference type="InterPro" id="IPR028045">
    <property type="entry name" value="HROB"/>
</dbReference>
<sequence>MACSIPHSDDEIQALVQKQIDEYMVHQKAILDLALQFDNVCTTKEDLRKAYEKCDHIPQEGRALIDTFLKEPAALGQLTTNYRKSAQLTKSSERAGVRIRAPACATNYVNAFGGTVTGCLGDIDNFFKKRKLEQVVAIVKSCSPNALGDLNVTLKDLSGAAMILANVLVFTPKPSKHYINITKRNVVEVFRKDTVFTPKPSKHYINLTKRNVVEQKKCMFQGLKGRFSNALIASSPSRASDFGHALPLMSGICFVGSSTPASSSPRSTWLCQVKSAPLAHVRSLLMEDKELVYRSCYSVLMVKSFE</sequence>
<evidence type="ECO:0000259" key="1">
    <source>
        <dbReference type="Pfam" id="PF15072"/>
    </source>
</evidence>
<reference evidence="2" key="1">
    <citation type="journal article" date="2019" name="Sci. Rep.">
        <title>Draft genome of Tanacetum cinerariifolium, the natural source of mosquito coil.</title>
        <authorList>
            <person name="Yamashiro T."/>
            <person name="Shiraishi A."/>
            <person name="Satake H."/>
            <person name="Nakayama K."/>
        </authorList>
    </citation>
    <scope>NUCLEOTIDE SEQUENCE</scope>
</reference>